<organism evidence="1 2">
    <name type="scientific">Persea americana</name>
    <name type="common">Avocado</name>
    <dbReference type="NCBI Taxonomy" id="3435"/>
    <lineage>
        <taxon>Eukaryota</taxon>
        <taxon>Viridiplantae</taxon>
        <taxon>Streptophyta</taxon>
        <taxon>Embryophyta</taxon>
        <taxon>Tracheophyta</taxon>
        <taxon>Spermatophyta</taxon>
        <taxon>Magnoliopsida</taxon>
        <taxon>Magnoliidae</taxon>
        <taxon>Laurales</taxon>
        <taxon>Lauraceae</taxon>
        <taxon>Persea</taxon>
    </lineage>
</organism>
<sequence length="643" mass="73712">MLTPPECSSSSPPQTPLSWPSGGNITLDWIKELTAAFNWSSWNLNPEEFPEVFPLSVFIRLTLKASKILQTEPNCVTVNERGLHDSTVVVVGDLHGQFHDMVFLMNDVGLPSEKRFYVFNGDYVDRGAWGLEVFIVLLAWKVFLPHRVFILRGNHESLYCSSLYGFKKEVMSKYGNKGNKVYKECISMLVSAAKRRKGKKLSNLIPGDVLWSDPSMCPGLSPNEERGIGLLWGPDCTEEFLKKNDLKLIIRSHEGPDAREKRAGLSGMVKGYTIDHEVASGKLITVFSAPDYPQFQATTERYNNNGAYIVLEPPDFATPVFHTFEAITPRPKVNAYYDYHEVPDSDGELDLASMADDSLSEDPSLVLPQSEILEEKEDLEREMVEMKRKWKEEKQEMERKQREKEFEYERRMQEMERKLEEKRDMEIKLKEKEELERSLQSRLADMEQIIQILTNQNQQPDLQEGAASLQNELANLKSREAAASNEATLLRDRVKCLENALLEKEVTWQQKKREWAASWASLSQRAIAQGSMLSGGDGSSTSVDLDQLHHLYANDKDLARERKELRAIFLAWTNYMAVHAAEENSIRDKFSEEVSRLKVEASKLRQELVTVNTELLRTRANHSKEVRKMMSDYRDQMPMPFPV</sequence>
<keyword evidence="2" id="KW-1185">Reference proteome</keyword>
<evidence type="ECO:0000313" key="2">
    <source>
        <dbReference type="Proteomes" id="UP001234297"/>
    </source>
</evidence>
<gene>
    <name evidence="1" type="ORF">MRB53_035874</name>
</gene>
<comment type="caution">
    <text evidence="1">The sequence shown here is derived from an EMBL/GenBank/DDBJ whole genome shotgun (WGS) entry which is preliminary data.</text>
</comment>
<dbReference type="Proteomes" id="UP001234297">
    <property type="component" value="Chromosome 12"/>
</dbReference>
<evidence type="ECO:0000313" key="1">
    <source>
        <dbReference type="EMBL" id="KAJ8616502.1"/>
    </source>
</evidence>
<accession>A0ACC2K6B4</accession>
<proteinExistence type="predicted"/>
<dbReference type="EMBL" id="CM056820">
    <property type="protein sequence ID" value="KAJ8616502.1"/>
    <property type="molecule type" value="Genomic_DNA"/>
</dbReference>
<reference evidence="1 2" key="1">
    <citation type="journal article" date="2022" name="Hortic Res">
        <title>A haplotype resolved chromosomal level avocado genome allows analysis of novel avocado genes.</title>
        <authorList>
            <person name="Nath O."/>
            <person name="Fletcher S.J."/>
            <person name="Hayward A."/>
            <person name="Shaw L.M."/>
            <person name="Masouleh A.K."/>
            <person name="Furtado A."/>
            <person name="Henry R.J."/>
            <person name="Mitter N."/>
        </authorList>
    </citation>
    <scope>NUCLEOTIDE SEQUENCE [LARGE SCALE GENOMIC DNA]</scope>
    <source>
        <strain evidence="2">cv. Hass</strain>
    </source>
</reference>
<name>A0ACC2K6B4_PERAE</name>
<protein>
    <submittedName>
        <fullName evidence="1">Uncharacterized protein</fullName>
    </submittedName>
</protein>